<evidence type="ECO:0000313" key="2">
    <source>
        <dbReference type="EMBL" id="OAM77690.1"/>
    </source>
</evidence>
<dbReference type="InterPro" id="IPR000182">
    <property type="entry name" value="GNAT_dom"/>
</dbReference>
<gene>
    <name evidence="2" type="ORF">A3840_08650</name>
</gene>
<feature type="domain" description="N-acetyltransferase" evidence="1">
    <location>
        <begin position="1"/>
        <end position="140"/>
    </location>
</feature>
<keyword evidence="3" id="KW-1185">Reference proteome</keyword>
<organism evidence="2 3">
    <name type="scientific">Devosia elaeis</name>
    <dbReference type="NCBI Taxonomy" id="1770058"/>
    <lineage>
        <taxon>Bacteria</taxon>
        <taxon>Pseudomonadati</taxon>
        <taxon>Pseudomonadota</taxon>
        <taxon>Alphaproteobacteria</taxon>
        <taxon>Hyphomicrobiales</taxon>
        <taxon>Devosiaceae</taxon>
        <taxon>Devosia</taxon>
    </lineage>
</organism>
<dbReference type="EMBL" id="LVVY01000079">
    <property type="protein sequence ID" value="OAM77690.1"/>
    <property type="molecule type" value="Genomic_DNA"/>
</dbReference>
<dbReference type="Proteomes" id="UP000078389">
    <property type="component" value="Unassembled WGS sequence"/>
</dbReference>
<dbReference type="InterPro" id="IPR016181">
    <property type="entry name" value="Acyl_CoA_acyltransferase"/>
</dbReference>
<proteinExistence type="predicted"/>
<protein>
    <recommendedName>
        <fullName evidence="1">N-acetyltransferase domain-containing protein</fullName>
    </recommendedName>
</protein>
<dbReference type="AlphaFoldDB" id="A0A178HYZ4"/>
<dbReference type="STRING" id="1770058.A3840_08650"/>
<comment type="caution">
    <text evidence="2">The sequence shown here is derived from an EMBL/GenBank/DDBJ whole genome shotgun (WGS) entry which is preliminary data.</text>
</comment>
<dbReference type="RefSeq" id="WP_067454911.1">
    <property type="nucleotide sequence ID" value="NZ_LVVY01000079.1"/>
</dbReference>
<dbReference type="OrthoDB" id="7959761at2"/>
<evidence type="ECO:0000313" key="3">
    <source>
        <dbReference type="Proteomes" id="UP000078389"/>
    </source>
</evidence>
<accession>A0A178HYZ4</accession>
<reference evidence="2 3" key="1">
    <citation type="submission" date="2016-03" db="EMBL/GenBank/DDBJ databases">
        <title>Genome sequencing of Devosia sp. S37.</title>
        <authorList>
            <person name="Mohd Nor M."/>
        </authorList>
    </citation>
    <scope>NUCLEOTIDE SEQUENCE [LARGE SCALE GENOMIC DNA]</scope>
    <source>
        <strain evidence="2 3">S37</strain>
    </source>
</reference>
<dbReference type="PROSITE" id="PS51186">
    <property type="entry name" value="GNAT"/>
    <property type="match status" value="1"/>
</dbReference>
<dbReference type="Gene3D" id="3.40.630.30">
    <property type="match status" value="1"/>
</dbReference>
<sequence length="140" mass="15061">MIRKATSSDIPAIVGMTERLRSSVRSPLEVDPLVTGRFVAGLLASPLAAVWVVDGADCPTGFLAASVGTASISMLPIAVEHGWWAEQGGGLRLLKQYLAWGNEQGCFAVRMSTPPHNERAAQILERFGFDLAEQAWVKVL</sequence>
<evidence type="ECO:0000259" key="1">
    <source>
        <dbReference type="PROSITE" id="PS51186"/>
    </source>
</evidence>
<dbReference type="GO" id="GO:0016747">
    <property type="term" value="F:acyltransferase activity, transferring groups other than amino-acyl groups"/>
    <property type="evidence" value="ECO:0007669"/>
    <property type="project" value="InterPro"/>
</dbReference>
<dbReference type="SUPFAM" id="SSF55729">
    <property type="entry name" value="Acyl-CoA N-acyltransferases (Nat)"/>
    <property type="match status" value="1"/>
</dbReference>
<name>A0A178HYZ4_9HYPH</name>